<gene>
    <name evidence="3" type="ORF">CINC_LOCUS6963</name>
</gene>
<dbReference type="PROSITE" id="PS50940">
    <property type="entry name" value="CHIT_BIND_II"/>
    <property type="match status" value="1"/>
</dbReference>
<dbReference type="InterPro" id="IPR002557">
    <property type="entry name" value="Chitin-bd_dom"/>
</dbReference>
<evidence type="ECO:0000259" key="2">
    <source>
        <dbReference type="PROSITE" id="PS50940"/>
    </source>
</evidence>
<evidence type="ECO:0000256" key="1">
    <source>
        <dbReference type="SAM" id="MobiDB-lite"/>
    </source>
</evidence>
<dbReference type="Pfam" id="PF01607">
    <property type="entry name" value="CBM_14"/>
    <property type="match status" value="1"/>
</dbReference>
<feature type="region of interest" description="Disordered" evidence="1">
    <location>
        <begin position="403"/>
        <end position="424"/>
    </location>
</feature>
<feature type="region of interest" description="Disordered" evidence="1">
    <location>
        <begin position="1237"/>
        <end position="1267"/>
    </location>
</feature>
<proteinExistence type="predicted"/>
<dbReference type="EMBL" id="LR824025">
    <property type="protein sequence ID" value="CAD0204656.1"/>
    <property type="molecule type" value="Genomic_DNA"/>
</dbReference>
<evidence type="ECO:0000313" key="4">
    <source>
        <dbReference type="Proteomes" id="UP001154114"/>
    </source>
</evidence>
<dbReference type="GO" id="GO:0008061">
    <property type="term" value="F:chitin binding"/>
    <property type="evidence" value="ECO:0007669"/>
    <property type="project" value="InterPro"/>
</dbReference>
<dbReference type="PANTHER" id="PTHR22933">
    <property type="entry name" value="FI18007P1-RELATED"/>
    <property type="match status" value="1"/>
</dbReference>
<dbReference type="InterPro" id="IPR036508">
    <property type="entry name" value="Chitin-bd_dom_sf"/>
</dbReference>
<feature type="region of interest" description="Disordered" evidence="1">
    <location>
        <begin position="247"/>
        <end position="273"/>
    </location>
</feature>
<keyword evidence="4" id="KW-1185">Reference proteome</keyword>
<sequence length="1351" mass="150172">MQRSRLPQRRVRSGTRVIEMLLKTDVSSAYLERPMSSSRLRQANVDICHAVEAECDKRHDEVDTTDCCACDGARRTAQRRQDSELYAPAPSVESLQEIAQAMGAAGFEHYTEGKALVKRLIPPENKPEDIVEYQGVIGRAGVDFPAFPNIPPTGFNCKNVPTGYYADLETDCQVFHICDTSRKISFLCPNGTIFSQSHLICDWWFKVDCASAPALYESSAEYYSNEQKKSQKITQSLSKNQDLQQIGADTNIRAESRRTPVNVPSTTERLLRSRQRQTEIPKATAKTFQALFTDTFSPTQRTAATTAFEQRRKSLVQLISTNFGNVPARTTQATYTESPVYRSTADFNLREMQVAAETAAFANNNNRQYLQDFHNKNYRPYPVYTPNLPIKSKPKNNPNLTTLYDIRDKNAPSTPEPTTTKRPTLLPYTRSYSTIIEKQEPYTRPGVSLLKGFLQKEKNRTLAATTTTTTTERIPQVTARNDVDKPNKVTIETKDSFESATKIPHTTRADLYTETTSSDRYDVYSTTNQASHVTTEASYQERRERLMRKLNLDRFGPTGPTEPTIPASITDRQFNEQSNRQGIAVPPSLTPKTLHSLAIYYATALDNLSTTSTPEENETATPPFDEYEAMEEVLPALFSRQTINKYSNLFGHTAPSAELLEEIREDPNGTYNELAEDLTVQQSQNPIATSPQIRELAQVFTHALSAYLQDPVQFRKVLSDIRPTHPSFGDLLTTTEESINTEPTTTVNEEDDEILGFSDDHKSVPLLSNSREPKALGIPTAFPIREELTTTLRPTTQYAPSPYSTLSTTPRSPFRCCGRISASYTSPSTPATPSTPVYSNTVGVNANLQLANNYSESITTTESDYSVHKYGGFQNNALTLNDSPYGTNGLSTAGKPLSEYVEATNLPSAWGIDASVSTVSDFESQKIRTTTSVPSTTSVYFTETESVELENDEELQRAHSQSFAAPQANSIRHGKQLNYESEPLKKPAEDLEAPTIPSEDLTTVQTTPQPTTIRVTETESPTTTPTVPETVFTSPDSDKTTVNQFSWSSTYGNWQSTVVDPITLNDGLSQTGPENQGLSANTYVPSTATTTEYAPTEQTVSPTFNYEITTQEPKDKPERQGRLLRDYSSTEPAQDLTTISDTVVEKAKEIMNATTAEKLMNVMKKTKSKTVKRLILLLIQTCDDDHNTTAEASKKALLEALMAVSQKDMEDIAKEEEATEIPTTETNVFRRVDRIERTRGDRRGKSLSFDPSAINSLSNAPTTERVRTTEDLETVSTTISPITTSTASRRGVKKFNTRTTTVEPRTTTKLPFIDAPVAEARVAPPSDAKASSDTRALELLRSLYSIAARWG</sequence>
<feature type="compositionally biased region" description="Polar residues" evidence="1">
    <location>
        <begin position="958"/>
        <end position="970"/>
    </location>
</feature>
<feature type="domain" description="Chitin-binding type-2" evidence="2">
    <location>
        <begin position="154"/>
        <end position="211"/>
    </location>
</feature>
<dbReference type="OrthoDB" id="8194050at2759"/>
<accession>A0A9N8KZR4</accession>
<dbReference type="Proteomes" id="UP001154114">
    <property type="component" value="Chromosome 22"/>
</dbReference>
<feature type="compositionally biased region" description="Low complexity" evidence="1">
    <location>
        <begin position="1014"/>
        <end position="1033"/>
    </location>
</feature>
<feature type="compositionally biased region" description="Polar residues" evidence="1">
    <location>
        <begin position="1253"/>
        <end position="1262"/>
    </location>
</feature>
<dbReference type="SUPFAM" id="SSF57625">
    <property type="entry name" value="Invertebrate chitin-binding proteins"/>
    <property type="match status" value="1"/>
</dbReference>
<feature type="region of interest" description="Disordered" evidence="1">
    <location>
        <begin position="1014"/>
        <end position="1037"/>
    </location>
</feature>
<name>A0A9N8KZR4_CHRIL</name>
<reference evidence="3" key="1">
    <citation type="submission" date="2021-12" db="EMBL/GenBank/DDBJ databases">
        <authorList>
            <person name="King R."/>
        </authorList>
    </citation>
    <scope>NUCLEOTIDE SEQUENCE</scope>
</reference>
<feature type="region of interest" description="Disordered" evidence="1">
    <location>
        <begin position="953"/>
        <end position="972"/>
    </location>
</feature>
<organism evidence="3 4">
    <name type="scientific">Chrysodeixis includens</name>
    <name type="common">Soybean looper</name>
    <name type="synonym">Pseudoplusia includens</name>
    <dbReference type="NCBI Taxonomy" id="689277"/>
    <lineage>
        <taxon>Eukaryota</taxon>
        <taxon>Metazoa</taxon>
        <taxon>Ecdysozoa</taxon>
        <taxon>Arthropoda</taxon>
        <taxon>Hexapoda</taxon>
        <taxon>Insecta</taxon>
        <taxon>Pterygota</taxon>
        <taxon>Neoptera</taxon>
        <taxon>Endopterygota</taxon>
        <taxon>Lepidoptera</taxon>
        <taxon>Glossata</taxon>
        <taxon>Ditrysia</taxon>
        <taxon>Noctuoidea</taxon>
        <taxon>Noctuidae</taxon>
        <taxon>Plusiinae</taxon>
        <taxon>Chrysodeixis</taxon>
    </lineage>
</organism>
<dbReference type="InterPro" id="IPR052976">
    <property type="entry name" value="Scoloptoxin-like"/>
</dbReference>
<dbReference type="Gene3D" id="2.170.140.10">
    <property type="entry name" value="Chitin binding domain"/>
    <property type="match status" value="1"/>
</dbReference>
<feature type="compositionally biased region" description="Polar residues" evidence="1">
    <location>
        <begin position="411"/>
        <end position="422"/>
    </location>
</feature>
<evidence type="ECO:0000313" key="3">
    <source>
        <dbReference type="EMBL" id="CAD0204656.1"/>
    </source>
</evidence>
<dbReference type="SMART" id="SM00494">
    <property type="entry name" value="ChtBD2"/>
    <property type="match status" value="1"/>
</dbReference>
<dbReference type="PANTHER" id="PTHR22933:SF42">
    <property type="entry name" value="FI18455P1-RELATED"/>
    <property type="match status" value="1"/>
</dbReference>
<protein>
    <recommendedName>
        <fullName evidence="2">Chitin-binding type-2 domain-containing protein</fullName>
    </recommendedName>
</protein>
<dbReference type="GO" id="GO:0005576">
    <property type="term" value="C:extracellular region"/>
    <property type="evidence" value="ECO:0007669"/>
    <property type="project" value="InterPro"/>
</dbReference>